<dbReference type="AlphaFoldDB" id="A0A6N7RN93"/>
<organism evidence="2 3">
    <name type="scientific">Eggerthella guodeyinii</name>
    <dbReference type="NCBI Taxonomy" id="2690837"/>
    <lineage>
        <taxon>Bacteria</taxon>
        <taxon>Bacillati</taxon>
        <taxon>Actinomycetota</taxon>
        <taxon>Coriobacteriia</taxon>
        <taxon>Eggerthellales</taxon>
        <taxon>Eggerthellaceae</taxon>
        <taxon>Eggerthella</taxon>
    </lineage>
</organism>
<dbReference type="GO" id="GO:0003677">
    <property type="term" value="F:DNA binding"/>
    <property type="evidence" value="ECO:0007669"/>
    <property type="project" value="InterPro"/>
</dbReference>
<feature type="domain" description="HTH cro/C1-type" evidence="1">
    <location>
        <begin position="14"/>
        <end position="69"/>
    </location>
</feature>
<dbReference type="SMART" id="SM00530">
    <property type="entry name" value="HTH_XRE"/>
    <property type="match status" value="1"/>
</dbReference>
<reference evidence="3" key="1">
    <citation type="submission" date="2019-08" db="EMBL/GenBank/DDBJ databases">
        <title>Arthrobacter sp. nov., isolated from plateau pika and Tibetan wild ass.</title>
        <authorList>
            <person name="Ge Y."/>
        </authorList>
    </citation>
    <scope>NUCLEOTIDE SEQUENCE [LARGE SCALE GENOMIC DNA]</scope>
    <source>
        <strain evidence="3">HF-4214</strain>
    </source>
</reference>
<comment type="caution">
    <text evidence="2">The sequence shown here is derived from an EMBL/GenBank/DDBJ whole genome shotgun (WGS) entry which is preliminary data.</text>
</comment>
<dbReference type="PROSITE" id="PS50943">
    <property type="entry name" value="HTH_CROC1"/>
    <property type="match status" value="1"/>
</dbReference>
<dbReference type="Gene3D" id="1.10.260.40">
    <property type="entry name" value="lambda repressor-like DNA-binding domains"/>
    <property type="match status" value="1"/>
</dbReference>
<dbReference type="Proteomes" id="UP000438093">
    <property type="component" value="Unassembled WGS sequence"/>
</dbReference>
<evidence type="ECO:0000313" key="3">
    <source>
        <dbReference type="Proteomes" id="UP000438093"/>
    </source>
</evidence>
<dbReference type="InterPro" id="IPR001387">
    <property type="entry name" value="Cro/C1-type_HTH"/>
</dbReference>
<keyword evidence="3" id="KW-1185">Reference proteome</keyword>
<dbReference type="EMBL" id="VTFY01000007">
    <property type="protein sequence ID" value="MRX82729.1"/>
    <property type="molecule type" value="Genomic_DNA"/>
</dbReference>
<accession>A0A6N7RN93</accession>
<sequence length="116" mass="13039">MDSESFAREVGYLVRERRKALGITQSVFAEMTGLSRRFVVSLEMGETPGVRMSTLLHVFEVLGISLTLSVEEDDVIAEESKNDHASLLSDKRAKDDKKRYENAFERLAGDLGRSIE</sequence>
<proteinExistence type="predicted"/>
<dbReference type="Pfam" id="PF01381">
    <property type="entry name" value="HTH_3"/>
    <property type="match status" value="1"/>
</dbReference>
<dbReference type="RefSeq" id="WP_154333572.1">
    <property type="nucleotide sequence ID" value="NZ_VTFY01000007.1"/>
</dbReference>
<dbReference type="CDD" id="cd00093">
    <property type="entry name" value="HTH_XRE"/>
    <property type="match status" value="1"/>
</dbReference>
<dbReference type="InterPro" id="IPR010982">
    <property type="entry name" value="Lambda_DNA-bd_dom_sf"/>
</dbReference>
<name>A0A6N7RN93_9ACTN</name>
<protein>
    <submittedName>
        <fullName evidence="2">Helix-turn-helix domain-containing protein</fullName>
    </submittedName>
</protein>
<evidence type="ECO:0000313" key="2">
    <source>
        <dbReference type="EMBL" id="MRX82729.1"/>
    </source>
</evidence>
<gene>
    <name evidence="2" type="ORF">GJG86_09530</name>
</gene>
<evidence type="ECO:0000259" key="1">
    <source>
        <dbReference type="PROSITE" id="PS50943"/>
    </source>
</evidence>
<dbReference type="SUPFAM" id="SSF47413">
    <property type="entry name" value="lambda repressor-like DNA-binding domains"/>
    <property type="match status" value="1"/>
</dbReference>